<keyword evidence="4 7" id="KW-0812">Transmembrane</keyword>
<dbReference type="EMBL" id="UINC01002962">
    <property type="protein sequence ID" value="SVA02021.1"/>
    <property type="molecule type" value="Genomic_DNA"/>
</dbReference>
<feature type="non-terminal residue" evidence="9">
    <location>
        <position position="1"/>
    </location>
</feature>
<evidence type="ECO:0000256" key="5">
    <source>
        <dbReference type="ARBA" id="ARBA00022989"/>
    </source>
</evidence>
<dbReference type="PROSITE" id="PS50253">
    <property type="entry name" value="COX3"/>
    <property type="match status" value="1"/>
</dbReference>
<dbReference type="InterPro" id="IPR024791">
    <property type="entry name" value="Cyt_c/ubiquinol_Oxase_su3"/>
</dbReference>
<accession>A0A381SFC4</accession>
<dbReference type="InterPro" id="IPR000298">
    <property type="entry name" value="Cyt_c_oxidase-like_su3"/>
</dbReference>
<dbReference type="PANTHER" id="PTHR11403">
    <property type="entry name" value="CYTOCHROME C OXIDASE SUBUNIT III"/>
    <property type="match status" value="1"/>
</dbReference>
<name>A0A381SFC4_9ZZZZ</name>
<feature type="transmembrane region" description="Helical" evidence="7">
    <location>
        <begin position="89"/>
        <end position="110"/>
    </location>
</feature>
<dbReference type="GO" id="GO:0019646">
    <property type="term" value="P:aerobic electron transport chain"/>
    <property type="evidence" value="ECO:0007669"/>
    <property type="project" value="InterPro"/>
</dbReference>
<dbReference type="GO" id="GO:0005886">
    <property type="term" value="C:plasma membrane"/>
    <property type="evidence" value="ECO:0007669"/>
    <property type="project" value="UniProtKB-SubCell"/>
</dbReference>
<dbReference type="AlphaFoldDB" id="A0A381SFC4"/>
<dbReference type="Gene3D" id="1.20.120.80">
    <property type="entry name" value="Cytochrome c oxidase, subunit III, four-helix bundle"/>
    <property type="match status" value="1"/>
</dbReference>
<dbReference type="PANTHER" id="PTHR11403:SF2">
    <property type="entry name" value="CYTOCHROME BO(3) UBIQUINOL OXIDASE SUBUNIT 3"/>
    <property type="match status" value="1"/>
</dbReference>
<keyword evidence="5 7" id="KW-1133">Transmembrane helix</keyword>
<evidence type="ECO:0000256" key="6">
    <source>
        <dbReference type="ARBA" id="ARBA00023136"/>
    </source>
</evidence>
<keyword evidence="3" id="KW-1003">Cell membrane</keyword>
<evidence type="ECO:0000256" key="2">
    <source>
        <dbReference type="ARBA" id="ARBA00010581"/>
    </source>
</evidence>
<dbReference type="Pfam" id="PF00510">
    <property type="entry name" value="COX3"/>
    <property type="match status" value="1"/>
</dbReference>
<gene>
    <name evidence="9" type="ORF">METZ01_LOCUS54875</name>
</gene>
<proteinExistence type="inferred from homology"/>
<dbReference type="InterPro" id="IPR035973">
    <property type="entry name" value="Cyt_c_oxidase_su3-like_sf"/>
</dbReference>
<evidence type="ECO:0000313" key="9">
    <source>
        <dbReference type="EMBL" id="SVA02021.1"/>
    </source>
</evidence>
<evidence type="ECO:0000256" key="7">
    <source>
        <dbReference type="SAM" id="Phobius"/>
    </source>
</evidence>
<dbReference type="SUPFAM" id="SSF81452">
    <property type="entry name" value="Cytochrome c oxidase subunit III-like"/>
    <property type="match status" value="1"/>
</dbReference>
<comment type="similarity">
    <text evidence="2">Belongs to the cytochrome c oxidase subunit 3 family.</text>
</comment>
<protein>
    <recommendedName>
        <fullName evidence="8">Heme-copper oxidase subunit III family profile domain-containing protein</fullName>
    </recommendedName>
</protein>
<evidence type="ECO:0000259" key="8">
    <source>
        <dbReference type="PROSITE" id="PS50253"/>
    </source>
</evidence>
<comment type="subcellular location">
    <subcellularLocation>
        <location evidence="1">Cell membrane</location>
        <topology evidence="1">Multi-pass membrane protein</topology>
    </subcellularLocation>
</comment>
<keyword evidence="6 7" id="KW-0472">Membrane</keyword>
<evidence type="ECO:0000256" key="3">
    <source>
        <dbReference type="ARBA" id="ARBA00022475"/>
    </source>
</evidence>
<evidence type="ECO:0000256" key="4">
    <source>
        <dbReference type="ARBA" id="ARBA00022692"/>
    </source>
</evidence>
<reference evidence="9" key="1">
    <citation type="submission" date="2018-05" db="EMBL/GenBank/DDBJ databases">
        <authorList>
            <person name="Lanie J.A."/>
            <person name="Ng W.-L."/>
            <person name="Kazmierczak K.M."/>
            <person name="Andrzejewski T.M."/>
            <person name="Davidsen T.M."/>
            <person name="Wayne K.J."/>
            <person name="Tettelin H."/>
            <person name="Glass J.I."/>
            <person name="Rusch D."/>
            <person name="Podicherti R."/>
            <person name="Tsui H.-C.T."/>
            <person name="Winkler M.E."/>
        </authorList>
    </citation>
    <scope>NUCLEOTIDE SEQUENCE</scope>
</reference>
<dbReference type="GO" id="GO:0004129">
    <property type="term" value="F:cytochrome-c oxidase activity"/>
    <property type="evidence" value="ECO:0007669"/>
    <property type="project" value="InterPro"/>
</dbReference>
<feature type="transmembrane region" description="Helical" evidence="7">
    <location>
        <begin position="12"/>
        <end position="35"/>
    </location>
</feature>
<feature type="transmembrane region" description="Helical" evidence="7">
    <location>
        <begin position="169"/>
        <end position="188"/>
    </location>
</feature>
<organism evidence="9">
    <name type="scientific">marine metagenome</name>
    <dbReference type="NCBI Taxonomy" id="408172"/>
    <lineage>
        <taxon>unclassified sequences</taxon>
        <taxon>metagenomes</taxon>
        <taxon>ecological metagenomes</taxon>
    </lineage>
</organism>
<feature type="transmembrane region" description="Helical" evidence="7">
    <location>
        <begin position="56"/>
        <end position="77"/>
    </location>
</feature>
<feature type="domain" description="Heme-copper oxidase subunit III family profile" evidence="8">
    <location>
        <begin position="24"/>
        <end position="189"/>
    </location>
</feature>
<dbReference type="InterPro" id="IPR013833">
    <property type="entry name" value="Cyt_c_oxidase_su3_a-hlx"/>
</dbReference>
<evidence type="ECO:0000256" key="1">
    <source>
        <dbReference type="ARBA" id="ARBA00004651"/>
    </source>
</evidence>
<feature type="transmembrane region" description="Helical" evidence="7">
    <location>
        <begin position="122"/>
        <end position="149"/>
    </location>
</feature>
<sequence>VVPTTPTRPRSLVVASAFGTGAVLAYFGGLFALYFSIRADAMAWGTRWFPEGAIELAPGGMNMATMALSAVTMGWAVHAVLNDDRVHAYLAMALTAAMGIAMVNQTAFYISDIGLPIDTSQATTLMFVIVGSHLVMVVVGVLWLGLLLLRALGGQDTSRHRDLVSAAALYWYAVTAIYAVIWIGIYIAK</sequence>